<feature type="compositionally biased region" description="Acidic residues" evidence="1">
    <location>
        <begin position="170"/>
        <end position="186"/>
    </location>
</feature>
<name>A0ABD2CN37_VESMC</name>
<dbReference type="Proteomes" id="UP001607303">
    <property type="component" value="Unassembled WGS sequence"/>
</dbReference>
<sequence length="186" mass="21216">MRLMEITRYRSQQNIKTRWRERHSRIFVLVCSPENVVSWIILLALDKPRARKDKNTLRKRSGNSFSRSQMGTTIPRLVGGTRFAERIEGRSNNSNSFLRVARGNHERALSMVAGNVPETISAGLNERNLQPVDANGRATGAVLRLRRLANAVSYNPSPEINSIGGRARIEEEEEEEEVEEEEEEEE</sequence>
<dbReference type="AlphaFoldDB" id="A0ABD2CN37"/>
<comment type="caution">
    <text evidence="3">The sequence shown here is derived from an EMBL/GenBank/DDBJ whole genome shotgun (WGS) entry which is preliminary data.</text>
</comment>
<keyword evidence="2" id="KW-1133">Transmembrane helix</keyword>
<keyword evidence="4" id="KW-1185">Reference proteome</keyword>
<organism evidence="3 4">
    <name type="scientific">Vespula maculifrons</name>
    <name type="common">Eastern yellow jacket</name>
    <name type="synonym">Wasp</name>
    <dbReference type="NCBI Taxonomy" id="7453"/>
    <lineage>
        <taxon>Eukaryota</taxon>
        <taxon>Metazoa</taxon>
        <taxon>Ecdysozoa</taxon>
        <taxon>Arthropoda</taxon>
        <taxon>Hexapoda</taxon>
        <taxon>Insecta</taxon>
        <taxon>Pterygota</taxon>
        <taxon>Neoptera</taxon>
        <taxon>Endopterygota</taxon>
        <taxon>Hymenoptera</taxon>
        <taxon>Apocrita</taxon>
        <taxon>Aculeata</taxon>
        <taxon>Vespoidea</taxon>
        <taxon>Vespidae</taxon>
        <taxon>Vespinae</taxon>
        <taxon>Vespula</taxon>
    </lineage>
</organism>
<dbReference type="EMBL" id="JAYRBN010000037">
    <property type="protein sequence ID" value="KAL2746497.1"/>
    <property type="molecule type" value="Genomic_DNA"/>
</dbReference>
<reference evidence="3 4" key="1">
    <citation type="journal article" date="2024" name="Ann. Entomol. Soc. Am.">
        <title>Genomic analyses of the southern and eastern yellowjacket wasps (Hymenoptera: Vespidae) reveal evolutionary signatures of social life.</title>
        <authorList>
            <person name="Catto M.A."/>
            <person name="Caine P.B."/>
            <person name="Orr S.E."/>
            <person name="Hunt B.G."/>
            <person name="Goodisman M.A.D."/>
        </authorList>
    </citation>
    <scope>NUCLEOTIDE SEQUENCE [LARGE SCALE GENOMIC DNA]</scope>
    <source>
        <strain evidence="3">232</strain>
        <tissue evidence="3">Head and thorax</tissue>
    </source>
</reference>
<keyword evidence="2" id="KW-0472">Membrane</keyword>
<evidence type="ECO:0000313" key="4">
    <source>
        <dbReference type="Proteomes" id="UP001607303"/>
    </source>
</evidence>
<keyword evidence="2" id="KW-0812">Transmembrane</keyword>
<evidence type="ECO:0000256" key="2">
    <source>
        <dbReference type="SAM" id="Phobius"/>
    </source>
</evidence>
<gene>
    <name evidence="3" type="ORF">V1477_004867</name>
</gene>
<feature type="region of interest" description="Disordered" evidence="1">
    <location>
        <begin position="155"/>
        <end position="186"/>
    </location>
</feature>
<protein>
    <submittedName>
        <fullName evidence="3">Uncharacterized protein</fullName>
    </submittedName>
</protein>
<feature type="transmembrane region" description="Helical" evidence="2">
    <location>
        <begin position="26"/>
        <end position="45"/>
    </location>
</feature>
<accession>A0ABD2CN37</accession>
<evidence type="ECO:0000313" key="3">
    <source>
        <dbReference type="EMBL" id="KAL2746497.1"/>
    </source>
</evidence>
<evidence type="ECO:0000256" key="1">
    <source>
        <dbReference type="SAM" id="MobiDB-lite"/>
    </source>
</evidence>
<proteinExistence type="predicted"/>